<feature type="signal peptide" evidence="9">
    <location>
        <begin position="1"/>
        <end position="26"/>
    </location>
</feature>
<evidence type="ECO:0000256" key="4">
    <source>
        <dbReference type="ARBA" id="ARBA00022525"/>
    </source>
</evidence>
<evidence type="ECO:0000256" key="5">
    <source>
        <dbReference type="ARBA" id="ARBA00022729"/>
    </source>
</evidence>
<keyword evidence="5 9" id="KW-0732">Signal</keyword>
<evidence type="ECO:0000313" key="11">
    <source>
        <dbReference type="Proteomes" id="UP001054857"/>
    </source>
</evidence>
<keyword evidence="11" id="KW-1185">Reference proteome</keyword>
<feature type="compositionally biased region" description="Low complexity" evidence="8">
    <location>
        <begin position="872"/>
        <end position="899"/>
    </location>
</feature>
<feature type="chain" id="PRO_5042018575" evidence="9">
    <location>
        <begin position="27"/>
        <end position="986"/>
    </location>
</feature>
<name>A0AAD3DE88_9CHLO</name>
<comment type="caution">
    <text evidence="10">The sequence shown here is derived from an EMBL/GenBank/DDBJ whole genome shotgun (WGS) entry which is preliminary data.</text>
</comment>
<comment type="subcellular location">
    <subcellularLocation>
        <location evidence="1">Cell envelope</location>
    </subcellularLocation>
    <subcellularLocation>
        <location evidence="2">Cell outer membrane</location>
    </subcellularLocation>
    <subcellularLocation>
        <location evidence="3">Secreted</location>
    </subcellularLocation>
</comment>
<evidence type="ECO:0000256" key="9">
    <source>
        <dbReference type="SAM" id="SignalP"/>
    </source>
</evidence>
<reference evidence="10 11" key="1">
    <citation type="journal article" date="2021" name="Sci. Rep.">
        <title>Genome sequencing of the multicellular alga Astrephomene provides insights into convergent evolution of germ-soma differentiation.</title>
        <authorList>
            <person name="Yamashita S."/>
            <person name="Yamamoto K."/>
            <person name="Matsuzaki R."/>
            <person name="Suzuki S."/>
            <person name="Yamaguchi H."/>
            <person name="Hirooka S."/>
            <person name="Minakuchi Y."/>
            <person name="Miyagishima S."/>
            <person name="Kawachi M."/>
            <person name="Toyoda A."/>
            <person name="Nozaki H."/>
        </authorList>
    </citation>
    <scope>NUCLEOTIDE SEQUENCE [LARGE SCALE GENOMIC DNA]</scope>
    <source>
        <strain evidence="10 11">NIES-4017</strain>
    </source>
</reference>
<dbReference type="PANTHER" id="PTHR11319:SF35">
    <property type="entry name" value="OUTER MEMBRANE PROTEIN PMPC-RELATED"/>
    <property type="match status" value="1"/>
</dbReference>
<keyword evidence="7" id="KW-0998">Cell outer membrane</keyword>
<dbReference type="GO" id="GO:0005576">
    <property type="term" value="C:extracellular region"/>
    <property type="evidence" value="ECO:0007669"/>
    <property type="project" value="UniProtKB-SubCell"/>
</dbReference>
<dbReference type="SUPFAM" id="SSF51126">
    <property type="entry name" value="Pectin lyase-like"/>
    <property type="match status" value="2"/>
</dbReference>
<evidence type="ECO:0000256" key="6">
    <source>
        <dbReference type="ARBA" id="ARBA00023136"/>
    </source>
</evidence>
<proteinExistence type="predicted"/>
<dbReference type="EMBL" id="BMAR01000001">
    <property type="protein sequence ID" value="GFR39669.1"/>
    <property type="molecule type" value="Genomic_DNA"/>
</dbReference>
<sequence>MTHRQGPLAWRVVVAVLLASSVLSGAVPPASGPPQFGPPSLGPPAPGSASSGPPAPGILTSAPPSSGPPLPGSSSSGPSSSGPPPSPSSGPLSSLPPSSSASQLVLRDDSVYDCKQLGIAESLFVISNFTSFSLRNATFRNCASPPLVLSVTAASTATSVAAPATLTDCRFESNNATSSTTSSSDSDSDTYEGASLVLLGAISATLTNCIFTANDASLGAAIYSTAGASGDGGLTLSGCSFSGNAGQGALYVAGGVLQNVSSCVFSGHSGGSAMVLYGVRSAKGADALAQLRNVTFEANSANLSTSSTSAFSSSAADAMTGRSGGAVFAYLGNVYLNFTSCRFINNWAARQGGALALYGTGLPVTLTSCELYGNRAGLYGGAVWADTGSDLVTQGSGFWNNSAKQGGALSASTSASLTLQSSNFTSNTAEKFGGAISATQGAELEAASCLFTANSATFAAAIECWTCTAFSVNSCTFSRNAASGSAGAVALYGVTTAATLAYNTFTGNTAATNSSVNTKDCFRDGTGQGGALCAAIQASLQLRGNNFTSNRATSGGAMYVSRKCDVLADEGTCDTASVALYEDNYLVGNTAVGGAGGAVYTLNVSALTVYCAASNTSSSNTSSTISSTVNRTVNSNGVTVYYWSGKELAFWPYLTTGCPGTWSRNSYTDGGYGGGLATGMNGVRIKGFSNSGGQQLVVANFSSNSVIPLAFELYDYLGSTMTAGSYEVDSTTVAVDFTGSDGAKLANYVGGSYSNTTVGGEAAFNSLKLTAPPGNYTLPFYGIPAGSTSSADYKQVTILVQVRTCWLGEVSEEDVDMCSFCIGPSDFSFNPLNTTCDACPDYAICDYVASSTTVTTVSYTGNDNVTYSYTYSDDNNSTDGTTTTTTTTSNSSSSSSNTTGTLAGGGYLVPEDGYWHSSPFSVQIHKCPVTAACTYTDRSTLLGAFQLANLSAADTNMPTPPNSVLLHVEDYWSLQVSRKLAASVCV</sequence>
<dbReference type="PANTHER" id="PTHR11319">
    <property type="entry name" value="G PROTEIN-COUPLED RECEPTOR-RELATED"/>
    <property type="match status" value="1"/>
</dbReference>
<evidence type="ECO:0000313" key="10">
    <source>
        <dbReference type="EMBL" id="GFR39669.1"/>
    </source>
</evidence>
<dbReference type="InterPro" id="IPR011050">
    <property type="entry name" value="Pectin_lyase_fold/virulence"/>
</dbReference>
<gene>
    <name evidence="10" type="ORF">Agub_g140</name>
</gene>
<evidence type="ECO:0000256" key="2">
    <source>
        <dbReference type="ARBA" id="ARBA00004442"/>
    </source>
</evidence>
<dbReference type="SMART" id="SM00710">
    <property type="entry name" value="PbH1"/>
    <property type="match status" value="9"/>
</dbReference>
<evidence type="ECO:0000256" key="3">
    <source>
        <dbReference type="ARBA" id="ARBA00004613"/>
    </source>
</evidence>
<dbReference type="NCBIfam" id="TIGR01376">
    <property type="entry name" value="POMP_repeat"/>
    <property type="match status" value="1"/>
</dbReference>
<protein>
    <submittedName>
        <fullName evidence="10">Uncharacterized protein</fullName>
    </submittedName>
</protein>
<feature type="compositionally biased region" description="Low complexity" evidence="8">
    <location>
        <begin position="89"/>
        <end position="100"/>
    </location>
</feature>
<evidence type="ECO:0000256" key="7">
    <source>
        <dbReference type="ARBA" id="ARBA00023237"/>
    </source>
</evidence>
<dbReference type="Proteomes" id="UP001054857">
    <property type="component" value="Unassembled WGS sequence"/>
</dbReference>
<evidence type="ECO:0000256" key="1">
    <source>
        <dbReference type="ARBA" id="ARBA00004196"/>
    </source>
</evidence>
<evidence type="ECO:0000256" key="8">
    <source>
        <dbReference type="SAM" id="MobiDB-lite"/>
    </source>
</evidence>
<feature type="region of interest" description="Disordered" evidence="8">
    <location>
        <begin position="870"/>
        <end position="899"/>
    </location>
</feature>
<keyword evidence="4" id="KW-0964">Secreted</keyword>
<feature type="region of interest" description="Disordered" evidence="8">
    <location>
        <begin position="30"/>
        <end position="100"/>
    </location>
</feature>
<dbReference type="InterPro" id="IPR003368">
    <property type="entry name" value="POMP_repeat"/>
</dbReference>
<accession>A0AAD3DE88</accession>
<organism evidence="10 11">
    <name type="scientific">Astrephomene gubernaculifera</name>
    <dbReference type="NCBI Taxonomy" id="47775"/>
    <lineage>
        <taxon>Eukaryota</taxon>
        <taxon>Viridiplantae</taxon>
        <taxon>Chlorophyta</taxon>
        <taxon>core chlorophytes</taxon>
        <taxon>Chlorophyceae</taxon>
        <taxon>CS clade</taxon>
        <taxon>Chlamydomonadales</taxon>
        <taxon>Astrephomenaceae</taxon>
        <taxon>Astrephomene</taxon>
    </lineage>
</organism>
<keyword evidence="6" id="KW-0472">Membrane</keyword>
<dbReference type="AlphaFoldDB" id="A0AAD3DE88"/>
<dbReference type="InterPro" id="IPR006626">
    <property type="entry name" value="PbH1"/>
</dbReference>
<feature type="compositionally biased region" description="Pro residues" evidence="8">
    <location>
        <begin position="30"/>
        <end position="46"/>
    </location>
</feature>